<dbReference type="AlphaFoldDB" id="A0A438F085"/>
<dbReference type="EMBL" id="QGNW01001147">
    <property type="protein sequence ID" value="RVW53407.1"/>
    <property type="molecule type" value="Genomic_DNA"/>
</dbReference>
<evidence type="ECO:0000313" key="2">
    <source>
        <dbReference type="Proteomes" id="UP000288805"/>
    </source>
</evidence>
<sequence>MPEAEPVLGLVGIKLPWKPPEPTIFPSPSIALRNPPNGKLLIPPCVVEDKHVLLGKMGLPPGRTTLPYATVCASRSGWVLFTKQIEYQFFERVVKDMAGNVRVTSYLMASSYTAESLVYVEGSFYYVSKYGLLASFDIATREWRPLVWVKMEILEGGAIFLGNPCFGVSAGEKTKMVANRVYYFPWHTPTFITYGPVSPGIGSGSEERMVYPDTWDSDDCLYGDRIWMDPPSAPASARLMNLGLDSFF</sequence>
<comment type="caution">
    <text evidence="1">The sequence shown here is derived from an EMBL/GenBank/DDBJ whole genome shotgun (WGS) entry which is preliminary data.</text>
</comment>
<gene>
    <name evidence="1" type="ORF">CK203_084998</name>
</gene>
<organism evidence="1 2">
    <name type="scientific">Vitis vinifera</name>
    <name type="common">Grape</name>
    <dbReference type="NCBI Taxonomy" id="29760"/>
    <lineage>
        <taxon>Eukaryota</taxon>
        <taxon>Viridiplantae</taxon>
        <taxon>Streptophyta</taxon>
        <taxon>Embryophyta</taxon>
        <taxon>Tracheophyta</taxon>
        <taxon>Spermatophyta</taxon>
        <taxon>Magnoliopsida</taxon>
        <taxon>eudicotyledons</taxon>
        <taxon>Gunneridae</taxon>
        <taxon>Pentapetalae</taxon>
        <taxon>rosids</taxon>
        <taxon>Vitales</taxon>
        <taxon>Vitaceae</taxon>
        <taxon>Viteae</taxon>
        <taxon>Vitis</taxon>
    </lineage>
</organism>
<dbReference type="Proteomes" id="UP000288805">
    <property type="component" value="Unassembled WGS sequence"/>
</dbReference>
<evidence type="ECO:0000313" key="1">
    <source>
        <dbReference type="EMBL" id="RVW53407.1"/>
    </source>
</evidence>
<protein>
    <recommendedName>
        <fullName evidence="3">DUF295 domain-containing protein</fullName>
    </recommendedName>
</protein>
<reference evidence="1 2" key="1">
    <citation type="journal article" date="2018" name="PLoS Genet.">
        <title>Population sequencing reveals clonal diversity and ancestral inbreeding in the grapevine cultivar Chardonnay.</title>
        <authorList>
            <person name="Roach M.J."/>
            <person name="Johnson D.L."/>
            <person name="Bohlmann J."/>
            <person name="van Vuuren H.J."/>
            <person name="Jones S.J."/>
            <person name="Pretorius I.S."/>
            <person name="Schmidt S.A."/>
            <person name="Borneman A.R."/>
        </authorList>
    </citation>
    <scope>NUCLEOTIDE SEQUENCE [LARGE SCALE GENOMIC DNA]</scope>
    <source>
        <strain evidence="2">cv. Chardonnay</strain>
        <tissue evidence="1">Leaf</tissue>
    </source>
</reference>
<name>A0A438F085_VITVI</name>
<evidence type="ECO:0008006" key="3">
    <source>
        <dbReference type="Google" id="ProtNLM"/>
    </source>
</evidence>
<proteinExistence type="predicted"/>
<accession>A0A438F085</accession>